<dbReference type="InterPro" id="IPR018531">
    <property type="entry name" value="DUF1993"/>
</dbReference>
<gene>
    <name evidence="1" type="ORF">FHS92_002207</name>
</gene>
<dbReference type="EMBL" id="JACIJP010000003">
    <property type="protein sequence ID" value="MBB6124462.1"/>
    <property type="molecule type" value="Genomic_DNA"/>
</dbReference>
<evidence type="ECO:0000313" key="1">
    <source>
        <dbReference type="EMBL" id="MBB6124462.1"/>
    </source>
</evidence>
<dbReference type="Proteomes" id="UP000552700">
    <property type="component" value="Unassembled WGS sequence"/>
</dbReference>
<dbReference type="PANTHER" id="PTHR36922:SF1">
    <property type="entry name" value="DUF1993 DOMAIN-CONTAINING PROTEIN"/>
    <property type="match status" value="1"/>
</dbReference>
<dbReference type="SUPFAM" id="SSF109854">
    <property type="entry name" value="DinB/YfiT-like putative metalloenzymes"/>
    <property type="match status" value="1"/>
</dbReference>
<organism evidence="1 2">
    <name type="scientific">Sphingobium subterraneum</name>
    <dbReference type="NCBI Taxonomy" id="627688"/>
    <lineage>
        <taxon>Bacteria</taxon>
        <taxon>Pseudomonadati</taxon>
        <taxon>Pseudomonadota</taxon>
        <taxon>Alphaproteobacteria</taxon>
        <taxon>Sphingomonadales</taxon>
        <taxon>Sphingomonadaceae</taxon>
        <taxon>Sphingobium</taxon>
    </lineage>
</organism>
<sequence length="175" mass="19304">MAISLYDATIPSYLQILRATAATIDKAEAFCAERGCDPAELLGTRLIEDMFPLAMQIKWVSTHSLGAIEGVRAGSFSPDRTAPAQSFAEFREEIGQSVAALEAIDREEVESFVGRDMLFVAGERRLEFAAENFLLSFSLPNFYFHAATAYDILRHKGVPLGKIDFLGRPRIKAPS</sequence>
<proteinExistence type="predicted"/>
<name>A0A841J285_9SPHN</name>
<evidence type="ECO:0008006" key="3">
    <source>
        <dbReference type="Google" id="ProtNLM"/>
    </source>
</evidence>
<keyword evidence="2" id="KW-1185">Reference proteome</keyword>
<dbReference type="PANTHER" id="PTHR36922">
    <property type="entry name" value="BLL2446 PROTEIN"/>
    <property type="match status" value="1"/>
</dbReference>
<evidence type="ECO:0000313" key="2">
    <source>
        <dbReference type="Proteomes" id="UP000552700"/>
    </source>
</evidence>
<dbReference type="RefSeq" id="WP_184080568.1">
    <property type="nucleotide sequence ID" value="NZ_JACIJP010000003.1"/>
</dbReference>
<dbReference type="Pfam" id="PF09351">
    <property type="entry name" value="DUF1993"/>
    <property type="match status" value="1"/>
</dbReference>
<dbReference type="AlphaFoldDB" id="A0A841J285"/>
<protein>
    <recommendedName>
        <fullName evidence="3">DUF1993 domain-containing protein</fullName>
    </recommendedName>
</protein>
<dbReference type="InterPro" id="IPR034660">
    <property type="entry name" value="DinB/YfiT-like"/>
</dbReference>
<dbReference type="Gene3D" id="1.20.120.450">
    <property type="entry name" value="dinb family like domain"/>
    <property type="match status" value="1"/>
</dbReference>
<accession>A0A841J285</accession>
<comment type="caution">
    <text evidence="1">The sequence shown here is derived from an EMBL/GenBank/DDBJ whole genome shotgun (WGS) entry which is preliminary data.</text>
</comment>
<reference evidence="1 2" key="1">
    <citation type="submission" date="2020-08" db="EMBL/GenBank/DDBJ databases">
        <title>Genomic Encyclopedia of Type Strains, Phase IV (KMG-IV): sequencing the most valuable type-strain genomes for metagenomic binning, comparative biology and taxonomic classification.</title>
        <authorList>
            <person name="Goeker M."/>
        </authorList>
    </citation>
    <scope>NUCLEOTIDE SEQUENCE [LARGE SCALE GENOMIC DNA]</scope>
    <source>
        <strain evidence="1 2">DSM 102255</strain>
    </source>
</reference>